<protein>
    <submittedName>
        <fullName evidence="5">HTH-type transcriptional regulator AscG</fullName>
    </submittedName>
</protein>
<proteinExistence type="predicted"/>
<dbReference type="CDD" id="cd01392">
    <property type="entry name" value="HTH_LacI"/>
    <property type="match status" value="1"/>
</dbReference>
<evidence type="ECO:0000256" key="1">
    <source>
        <dbReference type="ARBA" id="ARBA00023015"/>
    </source>
</evidence>
<dbReference type="InterPro" id="IPR046335">
    <property type="entry name" value="LacI/GalR-like_sensor"/>
</dbReference>
<dbReference type="STRING" id="1117707.VQ7734_00245"/>
<feature type="domain" description="HTH lacI-type" evidence="4">
    <location>
        <begin position="2"/>
        <end position="56"/>
    </location>
</feature>
<dbReference type="InterPro" id="IPR000843">
    <property type="entry name" value="HTH_LacI"/>
</dbReference>
<dbReference type="PANTHER" id="PTHR30146:SF67">
    <property type="entry name" value="HTH-TYPE TRANSCRIPTIONAL REGULATOR ASCG"/>
    <property type="match status" value="1"/>
</dbReference>
<evidence type="ECO:0000256" key="2">
    <source>
        <dbReference type="ARBA" id="ARBA00023125"/>
    </source>
</evidence>
<gene>
    <name evidence="5" type="primary">ascG_1</name>
    <name evidence="5" type="ORF">VQ7734_00245</name>
</gene>
<dbReference type="PRINTS" id="PR00036">
    <property type="entry name" value="HTHLACI"/>
</dbReference>
<dbReference type="Gene3D" id="3.40.50.2300">
    <property type="match status" value="2"/>
</dbReference>
<evidence type="ECO:0000313" key="6">
    <source>
        <dbReference type="Proteomes" id="UP000184600"/>
    </source>
</evidence>
<dbReference type="Pfam" id="PF13377">
    <property type="entry name" value="Peripla_BP_3"/>
    <property type="match status" value="1"/>
</dbReference>
<name>A0A1M7YPJ1_9VIBR</name>
<keyword evidence="6" id="KW-1185">Reference proteome</keyword>
<dbReference type="SUPFAM" id="SSF53822">
    <property type="entry name" value="Periplasmic binding protein-like I"/>
    <property type="match status" value="1"/>
</dbReference>
<dbReference type="PANTHER" id="PTHR30146">
    <property type="entry name" value="LACI-RELATED TRANSCRIPTIONAL REPRESSOR"/>
    <property type="match status" value="1"/>
</dbReference>
<dbReference type="InterPro" id="IPR028082">
    <property type="entry name" value="Peripla_BP_I"/>
</dbReference>
<dbReference type="Proteomes" id="UP000184600">
    <property type="component" value="Unassembled WGS sequence"/>
</dbReference>
<evidence type="ECO:0000313" key="5">
    <source>
        <dbReference type="EMBL" id="SHO54531.1"/>
    </source>
</evidence>
<dbReference type="AlphaFoldDB" id="A0A1M7YPJ1"/>
<dbReference type="Pfam" id="PF00356">
    <property type="entry name" value="LacI"/>
    <property type="match status" value="1"/>
</dbReference>
<keyword evidence="3" id="KW-0804">Transcription</keyword>
<evidence type="ECO:0000256" key="3">
    <source>
        <dbReference type="ARBA" id="ARBA00023163"/>
    </source>
</evidence>
<dbReference type="Gene3D" id="1.10.260.40">
    <property type="entry name" value="lambda repressor-like DNA-binding domains"/>
    <property type="match status" value="1"/>
</dbReference>
<dbReference type="SUPFAM" id="SSF47413">
    <property type="entry name" value="lambda repressor-like DNA-binding domains"/>
    <property type="match status" value="1"/>
</dbReference>
<sequence length="338" mass="36830">MATINDVCKAAGVSKATVSRVINHSGQVKEETRQHVLSIMEQLGYQPNLLAQALATNTSNSIGLILPHFANNYFGSVLKKTAQILQLKRKKLFVMDSHDNMSGEIEALHSLSAQRCDAIIVYSRHLTETQLATAQQELQIPLVVLNRCLEEELLFSFGFNQQQLAQIAVNHLLDLGHQQIACIATPLSSQTGQLRLQAYKQCLNLRNIPVQEELIVQGNSTLPSGYSAALRLLEQDAQFTALFCCNDNMAIGAIRALHDNNISVPGDISVIGIDNEPAASYAIPSLSTVSLPVEKLTADAVNLAVSLSEKNTLNSHHYEYSGMLEARESTGIPCASLL</sequence>
<accession>A0A1M7YPJ1</accession>
<dbReference type="InterPro" id="IPR010982">
    <property type="entry name" value="Lambda_DNA-bd_dom_sf"/>
</dbReference>
<dbReference type="PROSITE" id="PS50932">
    <property type="entry name" value="HTH_LACI_2"/>
    <property type="match status" value="1"/>
</dbReference>
<reference evidence="6" key="1">
    <citation type="submission" date="2016-12" db="EMBL/GenBank/DDBJ databases">
        <authorList>
            <person name="Rodrigo-Torres L."/>
            <person name="Arahal R.D."/>
            <person name="Lucena T."/>
        </authorList>
    </citation>
    <scope>NUCLEOTIDE SEQUENCE [LARGE SCALE GENOMIC DNA]</scope>
</reference>
<dbReference type="RefSeq" id="WP_073579446.1">
    <property type="nucleotide sequence ID" value="NZ_AP024898.1"/>
</dbReference>
<dbReference type="OrthoDB" id="9798934at2"/>
<organism evidence="5 6">
    <name type="scientific">Vibrio quintilis</name>
    <dbReference type="NCBI Taxonomy" id="1117707"/>
    <lineage>
        <taxon>Bacteria</taxon>
        <taxon>Pseudomonadati</taxon>
        <taxon>Pseudomonadota</taxon>
        <taxon>Gammaproteobacteria</taxon>
        <taxon>Vibrionales</taxon>
        <taxon>Vibrionaceae</taxon>
        <taxon>Vibrio</taxon>
    </lineage>
</organism>
<keyword evidence="1" id="KW-0805">Transcription regulation</keyword>
<dbReference type="SMART" id="SM00354">
    <property type="entry name" value="HTH_LACI"/>
    <property type="match status" value="1"/>
</dbReference>
<evidence type="ECO:0000259" key="4">
    <source>
        <dbReference type="PROSITE" id="PS50932"/>
    </source>
</evidence>
<dbReference type="GO" id="GO:0000976">
    <property type="term" value="F:transcription cis-regulatory region binding"/>
    <property type="evidence" value="ECO:0007669"/>
    <property type="project" value="TreeGrafter"/>
</dbReference>
<keyword evidence="2" id="KW-0238">DNA-binding</keyword>
<dbReference type="EMBL" id="FRFG01000005">
    <property type="protein sequence ID" value="SHO54531.1"/>
    <property type="molecule type" value="Genomic_DNA"/>
</dbReference>
<dbReference type="GO" id="GO:0003700">
    <property type="term" value="F:DNA-binding transcription factor activity"/>
    <property type="evidence" value="ECO:0007669"/>
    <property type="project" value="TreeGrafter"/>
</dbReference>